<dbReference type="AlphaFoldDB" id="A0A8H5HR22"/>
<keyword evidence="5 10" id="KW-0812">Transmembrane</keyword>
<dbReference type="OrthoDB" id="42657at2759"/>
<feature type="transmembrane region" description="Helical" evidence="10">
    <location>
        <begin position="415"/>
        <end position="434"/>
    </location>
</feature>
<keyword evidence="13" id="KW-1185">Reference proteome</keyword>
<comment type="function">
    <text evidence="10">Vacuolar effluxer which mediate the efflux of amino acids resulting from autophagic degradation. The release of autophagic amino acids allows the maintenance of protein synthesis and viability during nitrogen starvation.</text>
</comment>
<dbReference type="GO" id="GO:0032974">
    <property type="term" value="P:amino acid transmembrane export from vacuole"/>
    <property type="evidence" value="ECO:0007669"/>
    <property type="project" value="InterPro"/>
</dbReference>
<keyword evidence="4 10" id="KW-0926">Vacuole</keyword>
<evidence type="ECO:0000256" key="6">
    <source>
        <dbReference type="ARBA" id="ARBA00022970"/>
    </source>
</evidence>
<dbReference type="InterPro" id="IPR036259">
    <property type="entry name" value="MFS_trans_sf"/>
</dbReference>
<feature type="transmembrane region" description="Helical" evidence="10">
    <location>
        <begin position="266"/>
        <end position="283"/>
    </location>
</feature>
<comment type="subcellular location">
    <subcellularLocation>
        <location evidence="1 10">Vacuole membrane</location>
        <topology evidence="1 10">Multi-pass membrane protein</topology>
    </subcellularLocation>
</comment>
<dbReference type="InterPro" id="IPR044738">
    <property type="entry name" value="Atg22"/>
</dbReference>
<dbReference type="CDD" id="cd17483">
    <property type="entry name" value="MFS_Atg22_like"/>
    <property type="match status" value="1"/>
</dbReference>
<feature type="transmembrane region" description="Helical" evidence="10">
    <location>
        <begin position="197"/>
        <end position="217"/>
    </location>
</feature>
<keyword evidence="8 10" id="KW-0072">Autophagy</keyword>
<evidence type="ECO:0000256" key="1">
    <source>
        <dbReference type="ARBA" id="ARBA00004128"/>
    </source>
</evidence>
<sequence>MPLCGSRSTVTRATMSWYPAPEISPTVHDVSAKGSDSGGSVEGSPSPQPKASSPAFVSSINKNEPVVTRRELWSYYMYYNGDNGVGPNGFSMTLFQSLVFAAGFDPIKGPGSSCSAADASGQCVVPWAGGTKAVSSVVLIANGVSFAVMTMIFTTIGSAADYGTFGRWLLFVITCICWAAQFASMSLTHPSRWPVSMALYMTGFISYGATLVFYAAAFPRLARNTPHARAIREKYEAGETTREDFEREESLEKNRISNISTTHSNIGYIVTLCLNLSILLPLAKDPRVDNYTLVLTNGYWVIVGIWWFIFQQPRPGPPVPKGESYLTIGWKQIWKATKQYKKLPYTFIYLFAFFLLADGLNTTGTLVSICQNDKFSFSFLQNTYLGLAQAITSTMSTLGFWYVQRYYKISTKKMFVVTNVVTILIPLWGMIGIWTHKFGFHNAWEFWAYNIVFGLFQAPYYAFSQTMMAELTPPGFDNMFFGLFGLSNRASSMIGPNVIQAIIDKSGNNWKGFPFLFALCVCASLVIWFGVDVTKGRRDAVAWAEGIRAEAEHADWADEGVPRLEKQL</sequence>
<keyword evidence="3 10" id="KW-0813">Transport</keyword>
<accession>A0A8H5HR22</accession>
<feature type="transmembrane region" description="Helical" evidence="10">
    <location>
        <begin position="446"/>
        <end position="463"/>
    </location>
</feature>
<evidence type="ECO:0000256" key="10">
    <source>
        <dbReference type="RuleBase" id="RU363073"/>
    </source>
</evidence>
<feature type="transmembrane region" description="Helical" evidence="10">
    <location>
        <begin position="382"/>
        <end position="403"/>
    </location>
</feature>
<dbReference type="InterPro" id="IPR024671">
    <property type="entry name" value="Atg22-like"/>
</dbReference>
<dbReference type="Pfam" id="PF11700">
    <property type="entry name" value="ATG22"/>
    <property type="match status" value="1"/>
</dbReference>
<organism evidence="12 13">
    <name type="scientific">Tricholomella constricta</name>
    <dbReference type="NCBI Taxonomy" id="117010"/>
    <lineage>
        <taxon>Eukaryota</taxon>
        <taxon>Fungi</taxon>
        <taxon>Dikarya</taxon>
        <taxon>Basidiomycota</taxon>
        <taxon>Agaricomycotina</taxon>
        <taxon>Agaricomycetes</taxon>
        <taxon>Agaricomycetidae</taxon>
        <taxon>Agaricales</taxon>
        <taxon>Tricholomatineae</taxon>
        <taxon>Lyophyllaceae</taxon>
        <taxon>Tricholomella</taxon>
    </lineage>
</organism>
<feature type="region of interest" description="Disordered" evidence="11">
    <location>
        <begin position="28"/>
        <end position="56"/>
    </location>
</feature>
<reference evidence="12 13" key="1">
    <citation type="journal article" date="2020" name="ISME J.">
        <title>Uncovering the hidden diversity of litter-decomposition mechanisms in mushroom-forming fungi.</title>
        <authorList>
            <person name="Floudas D."/>
            <person name="Bentzer J."/>
            <person name="Ahren D."/>
            <person name="Johansson T."/>
            <person name="Persson P."/>
            <person name="Tunlid A."/>
        </authorList>
    </citation>
    <scope>NUCLEOTIDE SEQUENCE [LARGE SCALE GENOMIC DNA]</scope>
    <source>
        <strain evidence="12 13">CBS 661.87</strain>
    </source>
</reference>
<dbReference type="EMBL" id="JAACJP010000001">
    <property type="protein sequence ID" value="KAF5387903.1"/>
    <property type="molecule type" value="Genomic_DNA"/>
</dbReference>
<dbReference type="Gene3D" id="1.20.1250.20">
    <property type="entry name" value="MFS general substrate transporter like domains"/>
    <property type="match status" value="1"/>
</dbReference>
<evidence type="ECO:0000256" key="2">
    <source>
        <dbReference type="ARBA" id="ARBA00006978"/>
    </source>
</evidence>
<dbReference type="GO" id="GO:0006914">
    <property type="term" value="P:autophagy"/>
    <property type="evidence" value="ECO:0007669"/>
    <property type="project" value="UniProtKB-KW"/>
</dbReference>
<feature type="transmembrane region" description="Helical" evidence="10">
    <location>
        <begin position="137"/>
        <end position="159"/>
    </location>
</feature>
<evidence type="ECO:0000256" key="4">
    <source>
        <dbReference type="ARBA" id="ARBA00022554"/>
    </source>
</evidence>
<dbReference type="SUPFAM" id="SSF103473">
    <property type="entry name" value="MFS general substrate transporter"/>
    <property type="match status" value="1"/>
</dbReference>
<dbReference type="PANTHER" id="PTHR23519">
    <property type="entry name" value="AUTOPHAGY-RELATED PROTEIN 22"/>
    <property type="match status" value="1"/>
</dbReference>
<evidence type="ECO:0000256" key="11">
    <source>
        <dbReference type="SAM" id="MobiDB-lite"/>
    </source>
</evidence>
<comment type="caution">
    <text evidence="12">The sequence shown here is derived from an EMBL/GenBank/DDBJ whole genome shotgun (WGS) entry which is preliminary data.</text>
</comment>
<comment type="similarity">
    <text evidence="2 10">Belongs to the ATG22 family.</text>
</comment>
<dbReference type="Proteomes" id="UP000565441">
    <property type="component" value="Unassembled WGS sequence"/>
</dbReference>
<evidence type="ECO:0000256" key="5">
    <source>
        <dbReference type="ARBA" id="ARBA00022692"/>
    </source>
</evidence>
<feature type="transmembrane region" description="Helical" evidence="10">
    <location>
        <begin position="290"/>
        <end position="310"/>
    </location>
</feature>
<protein>
    <recommendedName>
        <fullName evidence="10">Autophagy-related protein</fullName>
    </recommendedName>
</protein>
<evidence type="ECO:0000256" key="9">
    <source>
        <dbReference type="ARBA" id="ARBA00023136"/>
    </source>
</evidence>
<dbReference type="InterPro" id="IPR050495">
    <property type="entry name" value="ATG22/LtaA_families"/>
</dbReference>
<keyword evidence="7 10" id="KW-1133">Transmembrane helix</keyword>
<evidence type="ECO:0000313" key="12">
    <source>
        <dbReference type="EMBL" id="KAF5387903.1"/>
    </source>
</evidence>
<evidence type="ECO:0000313" key="13">
    <source>
        <dbReference type="Proteomes" id="UP000565441"/>
    </source>
</evidence>
<keyword evidence="9 10" id="KW-0472">Membrane</keyword>
<feature type="transmembrane region" description="Helical" evidence="10">
    <location>
        <begin position="347"/>
        <end position="370"/>
    </location>
</feature>
<evidence type="ECO:0000256" key="3">
    <source>
        <dbReference type="ARBA" id="ARBA00022448"/>
    </source>
</evidence>
<dbReference type="PANTHER" id="PTHR23519:SF4">
    <property type="entry name" value="AUTOPHAGY-RELATED PROTEIN"/>
    <property type="match status" value="1"/>
</dbReference>
<feature type="transmembrane region" description="Helical" evidence="10">
    <location>
        <begin position="165"/>
        <end position="185"/>
    </location>
</feature>
<evidence type="ECO:0000256" key="8">
    <source>
        <dbReference type="ARBA" id="ARBA00023006"/>
    </source>
</evidence>
<evidence type="ECO:0000256" key="7">
    <source>
        <dbReference type="ARBA" id="ARBA00022989"/>
    </source>
</evidence>
<name>A0A8H5HR22_9AGAR</name>
<gene>
    <name evidence="12" type="ORF">D9615_000816</name>
</gene>
<dbReference type="GO" id="GO:0005774">
    <property type="term" value="C:vacuolar membrane"/>
    <property type="evidence" value="ECO:0007669"/>
    <property type="project" value="UniProtKB-SubCell"/>
</dbReference>
<proteinExistence type="inferred from homology"/>
<keyword evidence="6 10" id="KW-0029">Amino-acid transport</keyword>
<feature type="transmembrane region" description="Helical" evidence="10">
    <location>
        <begin position="513"/>
        <end position="531"/>
    </location>
</feature>